<evidence type="ECO:0000313" key="3">
    <source>
        <dbReference type="Proteomes" id="UP000298246"/>
    </source>
</evidence>
<feature type="transmembrane region" description="Helical" evidence="1">
    <location>
        <begin position="135"/>
        <end position="153"/>
    </location>
</feature>
<keyword evidence="1" id="KW-0472">Membrane</keyword>
<keyword evidence="1" id="KW-0812">Transmembrane</keyword>
<dbReference type="RefSeq" id="WP_134748713.1">
    <property type="nucleotide sequence ID" value="NZ_MYFO02000001.1"/>
</dbReference>
<protein>
    <submittedName>
        <fullName evidence="2">Uncharacterized protein</fullName>
    </submittedName>
</protein>
<dbReference type="Proteomes" id="UP000298246">
    <property type="component" value="Unassembled WGS sequence"/>
</dbReference>
<comment type="caution">
    <text evidence="2">The sequence shown here is derived from an EMBL/GenBank/DDBJ whole genome shotgun (WGS) entry which is preliminary data.</text>
</comment>
<feature type="transmembrane region" description="Helical" evidence="1">
    <location>
        <begin position="73"/>
        <end position="89"/>
    </location>
</feature>
<sequence>MFTNIKYYCKRLAKILIQGRVQFLQLMFFELLVFGVMFGPSKMHEAFMVLVFLGPVLFLLNIRILLSKNILFMAYYTFFSIPACIAYFIAASFKIHMITMLVITFIVCLLYFYVLLLKYKLDEAFLDNVKISLDLVRLFFILVLAWVGIYANLSSTLGDFSGFLNVFASYKALSFADVKSKFLINFQAMSLPFIVSASLIRILVDVILLIKKHHKNKIYFIALQSLVFIKKQK</sequence>
<gene>
    <name evidence="2" type="ORF">B5M42_00880</name>
</gene>
<reference evidence="2 3" key="1">
    <citation type="submission" date="2017-03" db="EMBL/GenBank/DDBJ databases">
        <title>Isolation of Levoglucosan Utilizing Bacteria.</title>
        <authorList>
            <person name="Arya A.S."/>
        </authorList>
    </citation>
    <scope>NUCLEOTIDE SEQUENCE [LARGE SCALE GENOMIC DNA]</scope>
    <source>
        <strain evidence="2 3">MEC069</strain>
    </source>
</reference>
<keyword evidence="1" id="KW-1133">Transmembrane helix</keyword>
<dbReference type="OrthoDB" id="9986202at2"/>
<feature type="transmembrane region" description="Helical" evidence="1">
    <location>
        <begin position="46"/>
        <end position="66"/>
    </location>
</feature>
<evidence type="ECO:0000256" key="1">
    <source>
        <dbReference type="SAM" id="Phobius"/>
    </source>
</evidence>
<proteinExistence type="predicted"/>
<name>A0A4Y8QAH2_9BACL</name>
<feature type="transmembrane region" description="Helical" evidence="1">
    <location>
        <begin position="189"/>
        <end position="210"/>
    </location>
</feature>
<feature type="transmembrane region" description="Helical" evidence="1">
    <location>
        <begin position="21"/>
        <end position="40"/>
    </location>
</feature>
<organism evidence="2 3">
    <name type="scientific">Paenibacillus athensensis</name>
    <dbReference type="NCBI Taxonomy" id="1967502"/>
    <lineage>
        <taxon>Bacteria</taxon>
        <taxon>Bacillati</taxon>
        <taxon>Bacillota</taxon>
        <taxon>Bacilli</taxon>
        <taxon>Bacillales</taxon>
        <taxon>Paenibacillaceae</taxon>
        <taxon>Paenibacillus</taxon>
    </lineage>
</organism>
<dbReference type="EMBL" id="MYFO01000001">
    <property type="protein sequence ID" value="TFE91825.1"/>
    <property type="molecule type" value="Genomic_DNA"/>
</dbReference>
<keyword evidence="3" id="KW-1185">Reference proteome</keyword>
<accession>A0A4Y8QAH2</accession>
<dbReference type="AlphaFoldDB" id="A0A4Y8QAH2"/>
<feature type="transmembrane region" description="Helical" evidence="1">
    <location>
        <begin position="95"/>
        <end position="114"/>
    </location>
</feature>
<evidence type="ECO:0000313" key="2">
    <source>
        <dbReference type="EMBL" id="TFE91825.1"/>
    </source>
</evidence>